<reference evidence="12 13" key="1">
    <citation type="submission" date="2018-01" db="EMBL/GenBank/DDBJ databases">
        <title>Draft Genome Sequence of Komagataeibacter maltaceti LMG 1529, a Vinegar Producing Acetic Acid Bacterium Isolated from Malt Vinegar Brewery Acetifiers.</title>
        <authorList>
            <person name="Zhang Q."/>
            <person name="Hollensteiner J."/>
            <person name="Poehlein A."/>
            <person name="Daniel R."/>
        </authorList>
    </citation>
    <scope>NUCLEOTIDE SEQUENCE [LARGE SCALE GENOMIC DNA]</scope>
    <source>
        <strain evidence="12 13">LMG 1529</strain>
    </source>
</reference>
<dbReference type="InterPro" id="IPR005845">
    <property type="entry name" value="A-D-PHexomutase_a/b/a-II"/>
</dbReference>
<evidence type="ECO:0000259" key="9">
    <source>
        <dbReference type="Pfam" id="PF02878"/>
    </source>
</evidence>
<dbReference type="Gene3D" id="3.30.310.50">
    <property type="entry name" value="Alpha-D-phosphohexomutase, C-terminal domain"/>
    <property type="match status" value="1"/>
</dbReference>
<dbReference type="RefSeq" id="WP_110093853.1">
    <property type="nucleotide sequence ID" value="NZ_NKUE01000003.1"/>
</dbReference>
<dbReference type="Pfam" id="PF00408">
    <property type="entry name" value="PGM_PMM_IV"/>
    <property type="match status" value="1"/>
</dbReference>
<evidence type="ECO:0000256" key="5">
    <source>
        <dbReference type="ARBA" id="ARBA00022842"/>
    </source>
</evidence>
<evidence type="ECO:0000259" key="8">
    <source>
        <dbReference type="Pfam" id="PF00408"/>
    </source>
</evidence>
<keyword evidence="5 7" id="KW-0460">Magnesium</keyword>
<feature type="domain" description="Alpha-D-phosphohexomutase alpha/beta/alpha" evidence="9">
    <location>
        <begin position="12"/>
        <end position="120"/>
    </location>
</feature>
<keyword evidence="4 7" id="KW-0479">Metal-binding</keyword>
<feature type="domain" description="Alpha-D-phosphohexomutase C-terminal" evidence="8">
    <location>
        <begin position="375"/>
        <end position="449"/>
    </location>
</feature>
<accession>A0A2S3W5W1</accession>
<organism evidence="12 13">
    <name type="scientific">Novacetimonas maltaceti</name>
    <dbReference type="NCBI Taxonomy" id="1203393"/>
    <lineage>
        <taxon>Bacteria</taxon>
        <taxon>Pseudomonadati</taxon>
        <taxon>Pseudomonadota</taxon>
        <taxon>Alphaproteobacteria</taxon>
        <taxon>Acetobacterales</taxon>
        <taxon>Acetobacteraceae</taxon>
        <taxon>Novacetimonas</taxon>
    </lineage>
</organism>
<dbReference type="Gene3D" id="3.40.120.10">
    <property type="entry name" value="Alpha-D-Glucose-1,6-Bisphosphate, subunit A, domain 3"/>
    <property type="match status" value="3"/>
</dbReference>
<evidence type="ECO:0000256" key="1">
    <source>
        <dbReference type="ARBA" id="ARBA00001946"/>
    </source>
</evidence>
<comment type="similarity">
    <text evidence="2 7">Belongs to the phosphohexose mutase family.</text>
</comment>
<dbReference type="GO" id="GO:0004614">
    <property type="term" value="F:phosphoglucomutase activity"/>
    <property type="evidence" value="ECO:0007669"/>
    <property type="project" value="UniProtKB-EC"/>
</dbReference>
<evidence type="ECO:0000259" key="11">
    <source>
        <dbReference type="Pfam" id="PF02880"/>
    </source>
</evidence>
<dbReference type="PRINTS" id="PR00509">
    <property type="entry name" value="PGMPMM"/>
</dbReference>
<dbReference type="PANTHER" id="PTHR43771">
    <property type="entry name" value="PHOSPHOMANNOMUTASE"/>
    <property type="match status" value="1"/>
</dbReference>
<dbReference type="GO" id="GO:0005975">
    <property type="term" value="P:carbohydrate metabolic process"/>
    <property type="evidence" value="ECO:0007669"/>
    <property type="project" value="InterPro"/>
</dbReference>
<dbReference type="SUPFAM" id="SSF53738">
    <property type="entry name" value="Phosphoglucomutase, first 3 domains"/>
    <property type="match status" value="3"/>
</dbReference>
<evidence type="ECO:0000313" key="13">
    <source>
        <dbReference type="Proteomes" id="UP000237344"/>
    </source>
</evidence>
<dbReference type="Pfam" id="PF02879">
    <property type="entry name" value="PGM_PMM_II"/>
    <property type="match status" value="1"/>
</dbReference>
<dbReference type="InterPro" id="IPR036900">
    <property type="entry name" value="A-D-PHexomutase_C_sf"/>
</dbReference>
<evidence type="ECO:0000256" key="4">
    <source>
        <dbReference type="ARBA" id="ARBA00022723"/>
    </source>
</evidence>
<dbReference type="InterPro" id="IPR005844">
    <property type="entry name" value="A-D-PHexomutase_a/b/a-I"/>
</dbReference>
<comment type="cofactor">
    <cofactor evidence="1">
        <name>Mg(2+)</name>
        <dbReference type="ChEBI" id="CHEBI:18420"/>
    </cofactor>
</comment>
<name>A0A2S3W5W1_9PROT</name>
<dbReference type="InterPro" id="IPR005843">
    <property type="entry name" value="A-D-PHexomutase_C"/>
</dbReference>
<dbReference type="AlphaFoldDB" id="A0A2S3W5W1"/>
<dbReference type="InterPro" id="IPR016055">
    <property type="entry name" value="A-D-PHexomutase_a/b/a-I/II/III"/>
</dbReference>
<dbReference type="Pfam" id="PF02880">
    <property type="entry name" value="PGM_PMM_III"/>
    <property type="match status" value="1"/>
</dbReference>
<proteinExistence type="inferred from homology"/>
<dbReference type="GO" id="GO:0000287">
    <property type="term" value="F:magnesium ion binding"/>
    <property type="evidence" value="ECO:0007669"/>
    <property type="project" value="InterPro"/>
</dbReference>
<gene>
    <name evidence="12" type="primary">algC</name>
    <name evidence="12" type="ORF">KMAL_01560</name>
</gene>
<evidence type="ECO:0000256" key="2">
    <source>
        <dbReference type="ARBA" id="ARBA00010231"/>
    </source>
</evidence>
<dbReference type="SUPFAM" id="SSF55957">
    <property type="entry name" value="Phosphoglucomutase, C-terminal domain"/>
    <property type="match status" value="1"/>
</dbReference>
<dbReference type="OrthoDB" id="9803322at2"/>
<dbReference type="PROSITE" id="PS00710">
    <property type="entry name" value="PGM_PMM"/>
    <property type="match status" value="1"/>
</dbReference>
<dbReference type="EC" id="5.4.2.2" evidence="12"/>
<keyword evidence="6 12" id="KW-0413">Isomerase</keyword>
<dbReference type="Pfam" id="PF02878">
    <property type="entry name" value="PGM_PMM_I"/>
    <property type="match status" value="1"/>
</dbReference>
<dbReference type="InterPro" id="IPR016066">
    <property type="entry name" value="A-D-PHexomutase_CS"/>
</dbReference>
<feature type="domain" description="Alpha-D-phosphohexomutase alpha/beta/alpha" evidence="11">
    <location>
        <begin position="260"/>
        <end position="367"/>
    </location>
</feature>
<keyword evidence="3" id="KW-0597">Phosphoprotein</keyword>
<dbReference type="InterPro" id="IPR005841">
    <property type="entry name" value="Alpha-D-phosphohexomutase_SF"/>
</dbReference>
<evidence type="ECO:0000256" key="7">
    <source>
        <dbReference type="RuleBase" id="RU004326"/>
    </source>
</evidence>
<comment type="caution">
    <text evidence="12">The sequence shown here is derived from an EMBL/GenBank/DDBJ whole genome shotgun (WGS) entry which is preliminary data.</text>
</comment>
<evidence type="ECO:0000256" key="3">
    <source>
        <dbReference type="ARBA" id="ARBA00022553"/>
    </source>
</evidence>
<feature type="domain" description="Alpha-D-phosphohexomutase alpha/beta/alpha" evidence="10">
    <location>
        <begin position="157"/>
        <end position="255"/>
    </location>
</feature>
<dbReference type="PANTHER" id="PTHR43771:SF2">
    <property type="entry name" value="PHOSPHOMANNOMUTASE_PHOSPHOGLUCOMUTASE"/>
    <property type="match status" value="1"/>
</dbReference>
<dbReference type="CDD" id="cd03089">
    <property type="entry name" value="PMM_PGM"/>
    <property type="match status" value="1"/>
</dbReference>
<dbReference type="InterPro" id="IPR005846">
    <property type="entry name" value="A-D-PHexomutase_a/b/a-III"/>
</dbReference>
<protein>
    <submittedName>
        <fullName evidence="12">Phosphomannomutase/phosphoglucomutase</fullName>
        <ecNumber evidence="12">5.4.2.2</ecNumber>
    </submittedName>
</protein>
<dbReference type="NCBIfam" id="NF046027">
    <property type="entry name" value="PhglucPhmanMutPgmG"/>
    <property type="match status" value="1"/>
</dbReference>
<dbReference type="EMBL" id="POTC01000001">
    <property type="protein sequence ID" value="POF64262.1"/>
    <property type="molecule type" value="Genomic_DNA"/>
</dbReference>
<dbReference type="Proteomes" id="UP000237344">
    <property type="component" value="Unassembled WGS sequence"/>
</dbReference>
<evidence type="ECO:0000256" key="6">
    <source>
        <dbReference type="ARBA" id="ARBA00023235"/>
    </source>
</evidence>
<keyword evidence="13" id="KW-1185">Reference proteome</keyword>
<sequence length="470" mass="50307">MSFRHRFDPTSLREYDIRGIVGKTLTAGDAYAIGRALGSVIARRGGTTVVVGHDGRLSSPGLESELVRGAMASGMAVTRLGCGPTPLLYYASVELEADGAVMVTGSHNPPDHNGFKMMLRSRPFFGAQIRELGHLCATGDVVPETTGSVRDLDMTDQYVRRLLRDWDGGTRSLHVVWDNGHSAAGRVLARLVKGLPGRHTVLNGEIDGHFPAHHPDPTIPENLGQLIDTVRRLHADIGLAFDGDADRIGVVDNTGQILWADQLLLVLARDVLRDHAGATVIADVKASQALFDAVDEAGGTPVMWGAGHSLIKSKMAETGALLAGEMSGHIFFADRWYGFDDALYAAVRLLGIVARLPGPLSDVRQALPVMVNTPELRFDCPDTRKFAVIDEVAGRLRAKGAKVSLIDGVRVSTDDGWWLLRASNTQAMLVARAESTTETGLARLKAELSAQLHESGIKAPDFSGGKPAAG</sequence>
<evidence type="ECO:0000259" key="10">
    <source>
        <dbReference type="Pfam" id="PF02879"/>
    </source>
</evidence>
<evidence type="ECO:0000313" key="12">
    <source>
        <dbReference type="EMBL" id="POF64262.1"/>
    </source>
</evidence>